<evidence type="ECO:0000256" key="1">
    <source>
        <dbReference type="ARBA" id="ARBA00010923"/>
    </source>
</evidence>
<keyword evidence="5" id="KW-0540">Nuclease</keyword>
<dbReference type="InterPro" id="IPR000055">
    <property type="entry name" value="Restrct_endonuc_typeI_TRD"/>
</dbReference>
<proteinExistence type="inferred from homology"/>
<feature type="domain" description="Type I restriction modification DNA specificity" evidence="4">
    <location>
        <begin position="29"/>
        <end position="193"/>
    </location>
</feature>
<organism evidence="5 6">
    <name type="scientific">Geothermobacter hydrogeniphilus</name>
    <dbReference type="NCBI Taxonomy" id="1969733"/>
    <lineage>
        <taxon>Bacteria</taxon>
        <taxon>Pseudomonadati</taxon>
        <taxon>Thermodesulfobacteriota</taxon>
        <taxon>Desulfuromonadia</taxon>
        <taxon>Desulfuromonadales</taxon>
        <taxon>Geothermobacteraceae</taxon>
        <taxon>Geothermobacter</taxon>
    </lineage>
</organism>
<keyword evidence="2" id="KW-0680">Restriction system</keyword>
<keyword evidence="3" id="KW-0238">DNA-binding</keyword>
<dbReference type="REBASE" id="266368">
    <property type="entry name" value="S.GspHR1ORF8730P"/>
</dbReference>
<dbReference type="EMBL" id="PPFX01000017">
    <property type="protein sequence ID" value="PNU20127.1"/>
    <property type="molecule type" value="Genomic_DNA"/>
</dbReference>
<evidence type="ECO:0000313" key="6">
    <source>
        <dbReference type="Proteomes" id="UP000236340"/>
    </source>
</evidence>
<keyword evidence="5" id="KW-0378">Hydrolase</keyword>
<evidence type="ECO:0000313" key="5">
    <source>
        <dbReference type="EMBL" id="PNU20127.1"/>
    </source>
</evidence>
<protein>
    <submittedName>
        <fullName evidence="5">Restriction endonuclease subunit S</fullName>
    </submittedName>
</protein>
<accession>A0A2K2HA33</accession>
<gene>
    <name evidence="5" type="ORF">C2E25_08735</name>
</gene>
<name>A0A2K2HA33_9BACT</name>
<dbReference type="SUPFAM" id="SSF116734">
    <property type="entry name" value="DNA methylase specificity domain"/>
    <property type="match status" value="2"/>
</dbReference>
<evidence type="ECO:0000259" key="4">
    <source>
        <dbReference type="Pfam" id="PF01420"/>
    </source>
</evidence>
<dbReference type="GO" id="GO:0009307">
    <property type="term" value="P:DNA restriction-modification system"/>
    <property type="evidence" value="ECO:0007669"/>
    <property type="project" value="UniProtKB-KW"/>
</dbReference>
<dbReference type="Pfam" id="PF01420">
    <property type="entry name" value="Methylase_S"/>
    <property type="match status" value="1"/>
</dbReference>
<dbReference type="RefSeq" id="WP_103115373.1">
    <property type="nucleotide sequence ID" value="NZ_PPFX01000017.1"/>
</dbReference>
<dbReference type="Proteomes" id="UP000236340">
    <property type="component" value="Unassembled WGS sequence"/>
</dbReference>
<comment type="similarity">
    <text evidence="1">Belongs to the type-I restriction system S methylase family.</text>
</comment>
<dbReference type="AlphaFoldDB" id="A0A2K2HA33"/>
<evidence type="ECO:0000256" key="3">
    <source>
        <dbReference type="ARBA" id="ARBA00023125"/>
    </source>
</evidence>
<dbReference type="GO" id="GO:0004519">
    <property type="term" value="F:endonuclease activity"/>
    <property type="evidence" value="ECO:0007669"/>
    <property type="project" value="UniProtKB-KW"/>
</dbReference>
<keyword evidence="5" id="KW-0255">Endonuclease</keyword>
<dbReference type="InterPro" id="IPR044946">
    <property type="entry name" value="Restrct_endonuc_typeI_TRD_sf"/>
</dbReference>
<comment type="caution">
    <text evidence="5">The sequence shown here is derived from an EMBL/GenBank/DDBJ whole genome shotgun (WGS) entry which is preliminary data.</text>
</comment>
<dbReference type="OrthoDB" id="9798929at2"/>
<dbReference type="GO" id="GO:0003677">
    <property type="term" value="F:DNA binding"/>
    <property type="evidence" value="ECO:0007669"/>
    <property type="project" value="UniProtKB-KW"/>
</dbReference>
<dbReference type="InterPro" id="IPR052021">
    <property type="entry name" value="Type-I_RS_S_subunit"/>
</dbReference>
<dbReference type="PANTHER" id="PTHR30408:SF13">
    <property type="entry name" value="TYPE I RESTRICTION ENZYME HINDI SPECIFICITY SUBUNIT"/>
    <property type="match status" value="1"/>
</dbReference>
<reference evidence="5 6" key="1">
    <citation type="journal article" date="2018" name="Genome Announc.">
        <title>Genome Sequence of Geothermobacter sp. HR-1 Iron Reducer from the Loihi Seamount.</title>
        <authorList>
            <person name="Smith H."/>
            <person name="Abuyen K."/>
            <person name="Tremblay J."/>
            <person name="Savalia P."/>
            <person name="Perez-Rodriguez I."/>
            <person name="Emerson D."/>
            <person name="Tully B."/>
            <person name="Amend J."/>
        </authorList>
    </citation>
    <scope>NUCLEOTIDE SEQUENCE [LARGE SCALE GENOMIC DNA]</scope>
    <source>
        <strain evidence="5 6">HR-1</strain>
    </source>
</reference>
<dbReference type="Gene3D" id="3.90.220.20">
    <property type="entry name" value="DNA methylase specificity domains"/>
    <property type="match status" value="2"/>
</dbReference>
<sequence length="468" mass="52714">MSADWPVYKVADLEAAKKLLVQDGNHGEYRPRKNEFVENGTAFIRAADLGYGAVKFDAAEKINEVAFKRIRKGVGADFDTILSTKGTVGKIAFVPEGSPRFVCSPQTSFWRSLDHDFIDPKFLYYELQSKHFLNQISSRKGETDMADYLSLTSQRSLNIRVPDLCEQRDIARILGALDEKIELNRQINQTLEQIAQAIFKSWFVDFGPVKAKIEAKASGRDPERAAMCAISGKSEAELDQLTEEQRQQLSATAALFPDELVESELGLVPEGWEVSTFGTIAKNIRAGVDPTSELPETPYVGLEHIERKHIYLTAWGRAEQVDSNKSRFSTGDILFGKLRPYFHKVSYMPFSGICSTDILVVRAMSTEWQGYVQYQLFNERFVEYSNVRSTGTRMPRANWKDMAQYPMAKPSSDLAAIYNKTVINFNDLAALMVQETNNLATLRDTLLPKLLSGEIRIPEAEKLMEATV</sequence>
<dbReference type="PANTHER" id="PTHR30408">
    <property type="entry name" value="TYPE-1 RESTRICTION ENZYME ECOKI SPECIFICITY PROTEIN"/>
    <property type="match status" value="1"/>
</dbReference>
<evidence type="ECO:0000256" key="2">
    <source>
        <dbReference type="ARBA" id="ARBA00022747"/>
    </source>
</evidence>